<protein>
    <submittedName>
        <fullName evidence="1">Serine carboxypeptidase-like 51</fullName>
    </submittedName>
</protein>
<comment type="caution">
    <text evidence="1">The sequence shown here is derived from an EMBL/GenBank/DDBJ whole genome shotgun (WGS) entry which is preliminary data.</text>
</comment>
<evidence type="ECO:0000313" key="1">
    <source>
        <dbReference type="EMBL" id="KAH9700287.1"/>
    </source>
</evidence>
<name>A0ACB8IU91_CITSI</name>
<dbReference type="EMBL" id="CM039177">
    <property type="protein sequence ID" value="KAH9700287.1"/>
    <property type="molecule type" value="Genomic_DNA"/>
</dbReference>
<proteinExistence type="predicted"/>
<reference evidence="2" key="1">
    <citation type="journal article" date="2023" name="Hortic. Res.">
        <title>A chromosome-level phased genome enabling allele-level studies in sweet orange: a case study on citrus Huanglongbing tolerance.</title>
        <authorList>
            <person name="Wu B."/>
            <person name="Yu Q."/>
            <person name="Deng Z."/>
            <person name="Duan Y."/>
            <person name="Luo F."/>
            <person name="Gmitter F. Jr."/>
        </authorList>
    </citation>
    <scope>NUCLEOTIDE SEQUENCE [LARGE SCALE GENOMIC DNA]</scope>
    <source>
        <strain evidence="2">cv. Valencia</strain>
    </source>
</reference>
<evidence type="ECO:0000313" key="2">
    <source>
        <dbReference type="Proteomes" id="UP000829398"/>
    </source>
</evidence>
<organism evidence="1 2">
    <name type="scientific">Citrus sinensis</name>
    <name type="common">Sweet orange</name>
    <name type="synonym">Citrus aurantium var. sinensis</name>
    <dbReference type="NCBI Taxonomy" id="2711"/>
    <lineage>
        <taxon>Eukaryota</taxon>
        <taxon>Viridiplantae</taxon>
        <taxon>Streptophyta</taxon>
        <taxon>Embryophyta</taxon>
        <taxon>Tracheophyta</taxon>
        <taxon>Spermatophyta</taxon>
        <taxon>Magnoliopsida</taxon>
        <taxon>eudicotyledons</taxon>
        <taxon>Gunneridae</taxon>
        <taxon>Pentapetalae</taxon>
        <taxon>rosids</taxon>
        <taxon>malvids</taxon>
        <taxon>Sapindales</taxon>
        <taxon>Rutaceae</taxon>
        <taxon>Aurantioideae</taxon>
        <taxon>Citrus</taxon>
    </lineage>
</organism>
<sequence>MEKLCVFVATLLFLVSLLFNGGAAARALSKNQDASEEWGYVEVRPKAHMFWWLYKSPYRIENPSKPWPIILWLQGGPGASGVGIGNFEEDNPVGTGYSYAEDNSSFVKNDVEAANDLTTLLMELFNKNEILQKSPLFIVAESYGGKFAATLGLAAVKAIEAGKLKLKLGGVALGDSWISPEDFVFSWGPLLKDVSRLDTNGFAKSNQIAQKIKQQLEAGEFVGATDSWAQLESVISQNSNAVDFYNFLLDSGMDPVSLTASTLAVGASMRKYSRYLSAHKSSTPDGDGDVGSLMNGVIKKKLKIIPENITWGGQSDSVFTELSGDFMRPRISEVDELLAKGVNVTVYNGQLDVICSTKGTEAWIEKLK</sequence>
<keyword evidence="2" id="KW-1185">Reference proteome</keyword>
<accession>A0ACB8IU91</accession>
<dbReference type="Proteomes" id="UP000829398">
    <property type="component" value="Chromosome 8"/>
</dbReference>
<gene>
    <name evidence="1" type="ORF">KPL71_024635</name>
</gene>